<evidence type="ECO:0000256" key="1">
    <source>
        <dbReference type="SAM" id="MobiDB-lite"/>
    </source>
</evidence>
<evidence type="ECO:0000313" key="2">
    <source>
        <dbReference type="EMBL" id="CDJ57978.1"/>
    </source>
</evidence>
<protein>
    <submittedName>
        <fullName evidence="2">Uncharacterized protein</fullName>
    </submittedName>
</protein>
<proteinExistence type="predicted"/>
<dbReference type="AlphaFoldDB" id="U6M4H2"/>
<dbReference type="GeneID" id="25335280"/>
<organism evidence="2 3">
    <name type="scientific">Eimeria maxima</name>
    <name type="common">Coccidian parasite</name>
    <dbReference type="NCBI Taxonomy" id="5804"/>
    <lineage>
        <taxon>Eukaryota</taxon>
        <taxon>Sar</taxon>
        <taxon>Alveolata</taxon>
        <taxon>Apicomplexa</taxon>
        <taxon>Conoidasida</taxon>
        <taxon>Coccidia</taxon>
        <taxon>Eucoccidiorida</taxon>
        <taxon>Eimeriorina</taxon>
        <taxon>Eimeriidae</taxon>
        <taxon>Eimeria</taxon>
    </lineage>
</organism>
<feature type="region of interest" description="Disordered" evidence="1">
    <location>
        <begin position="91"/>
        <end position="119"/>
    </location>
</feature>
<reference evidence="2" key="2">
    <citation type="submission" date="2013-10" db="EMBL/GenBank/DDBJ databases">
        <authorList>
            <person name="Aslett M."/>
        </authorList>
    </citation>
    <scope>NUCLEOTIDE SEQUENCE [LARGE SCALE GENOMIC DNA]</scope>
    <source>
        <strain evidence="2">Weybridge</strain>
    </source>
</reference>
<dbReference type="VEuPathDB" id="ToxoDB:EMWEY_00012940"/>
<evidence type="ECO:0000313" key="3">
    <source>
        <dbReference type="Proteomes" id="UP000030763"/>
    </source>
</evidence>
<keyword evidence="3" id="KW-1185">Reference proteome</keyword>
<dbReference type="OrthoDB" id="346708at2759"/>
<dbReference type="Proteomes" id="UP000030763">
    <property type="component" value="Unassembled WGS sequence"/>
</dbReference>
<dbReference type="EMBL" id="HG719436">
    <property type="protein sequence ID" value="CDJ57978.1"/>
    <property type="molecule type" value="Genomic_DNA"/>
</dbReference>
<name>U6M4H2_EIMMA</name>
<reference evidence="2" key="1">
    <citation type="submission" date="2013-10" db="EMBL/GenBank/DDBJ databases">
        <title>Genomic analysis of the causative agents of coccidiosis in chickens.</title>
        <authorList>
            <person name="Reid A.J."/>
            <person name="Blake D."/>
            <person name="Billington K."/>
            <person name="Browne H."/>
            <person name="Dunn M."/>
            <person name="Hung S."/>
            <person name="Kawahara F."/>
            <person name="Miranda-Saavedra D."/>
            <person name="Mourier T."/>
            <person name="Nagra H."/>
            <person name="Otto T.D."/>
            <person name="Rawlings N."/>
            <person name="Sanchez A."/>
            <person name="Sanders M."/>
            <person name="Subramaniam C."/>
            <person name="Tay Y."/>
            <person name="Dear P."/>
            <person name="Doerig C."/>
            <person name="Gruber A."/>
            <person name="Parkinson J."/>
            <person name="Shirley M."/>
            <person name="Wan K.L."/>
            <person name="Berriman M."/>
            <person name="Tomley F."/>
            <person name="Pain A."/>
        </authorList>
    </citation>
    <scope>NUCLEOTIDE SEQUENCE [LARGE SCALE GENOMIC DNA]</scope>
    <source>
        <strain evidence="2">Weybridge</strain>
    </source>
</reference>
<dbReference type="OMA" id="RVQEAMC"/>
<dbReference type="RefSeq" id="XP_013334626.1">
    <property type="nucleotide sequence ID" value="XM_013479172.1"/>
</dbReference>
<feature type="compositionally biased region" description="Basic and acidic residues" evidence="1">
    <location>
        <begin position="91"/>
        <end position="108"/>
    </location>
</feature>
<sequence length="119" mass="13752">MRNFVDFATQSCRVQEAMCQQKMKDEAQRRLETAQNNVRMDPFLAEGRQDLVKGDSSLSPWLPRVATGCMGGNRDGFKGYCLAIKEAADDKNEEIRKEKEGEKIKQWEEQQQCDEYDKP</sequence>
<accession>U6M4H2</accession>
<gene>
    <name evidence="2" type="ORF">EMWEY_00012940</name>
</gene>